<dbReference type="AlphaFoldDB" id="A0A7C8MYW6"/>
<evidence type="ECO:0000313" key="1">
    <source>
        <dbReference type="EMBL" id="KAF2971595.1"/>
    </source>
</evidence>
<protein>
    <submittedName>
        <fullName evidence="1">Uncharacterized protein</fullName>
    </submittedName>
</protein>
<dbReference type="OrthoDB" id="4776651at2759"/>
<organism evidence="1 2">
    <name type="scientific">Xylaria multiplex</name>
    <dbReference type="NCBI Taxonomy" id="323545"/>
    <lineage>
        <taxon>Eukaryota</taxon>
        <taxon>Fungi</taxon>
        <taxon>Dikarya</taxon>
        <taxon>Ascomycota</taxon>
        <taxon>Pezizomycotina</taxon>
        <taxon>Sordariomycetes</taxon>
        <taxon>Xylariomycetidae</taxon>
        <taxon>Xylariales</taxon>
        <taxon>Xylariaceae</taxon>
        <taxon>Xylaria</taxon>
    </lineage>
</organism>
<sequence length="328" mass="38380">MLHSISHRYYERDNYLLCSFVLDGGDNDRRINLLKFSTTRAVMKVNCEAREVVLAGRNPHRITLEKMDVFMGGLYYNEDETAPPEYDPPLLQKSFFVNPELDMFYFRRGLHKNPALFLDESCLQEMRRIAIDIRDPISRDGMLYAPSYSRLFGENSQSHWVFARDNLPSLKTIVEMKKNIVKHYGEDDNVSEKFSVWGEPAIDELEDAYGYPDVPHENEKDLDEKKYDEDLEKLSSDKFGFHNVESKTCRCYFKPVIRLSKRESHPVQVSIAFRGWVREIISRAQREASEFLNRSIDIQMVMDHSGNSFVPVESYYRYSAGFFNVDLP</sequence>
<dbReference type="EMBL" id="WUBL01000012">
    <property type="protein sequence ID" value="KAF2971595.1"/>
    <property type="molecule type" value="Genomic_DNA"/>
</dbReference>
<reference evidence="1 2" key="1">
    <citation type="submission" date="2019-12" db="EMBL/GenBank/DDBJ databases">
        <title>Draft genome sequence of the ascomycete Xylaria multiplex DSM 110363.</title>
        <authorList>
            <person name="Buettner E."/>
            <person name="Kellner H."/>
        </authorList>
    </citation>
    <scope>NUCLEOTIDE SEQUENCE [LARGE SCALE GENOMIC DNA]</scope>
    <source>
        <strain evidence="1 2">DSM 110363</strain>
    </source>
</reference>
<evidence type="ECO:0000313" key="2">
    <source>
        <dbReference type="Proteomes" id="UP000481858"/>
    </source>
</evidence>
<dbReference type="InParanoid" id="A0A7C8MYW6"/>
<comment type="caution">
    <text evidence="1">The sequence shown here is derived from an EMBL/GenBank/DDBJ whole genome shotgun (WGS) entry which is preliminary data.</text>
</comment>
<name>A0A7C8MYW6_9PEZI</name>
<gene>
    <name evidence="1" type="ORF">GQX73_g1929</name>
</gene>
<keyword evidence="2" id="KW-1185">Reference proteome</keyword>
<accession>A0A7C8MYW6</accession>
<proteinExistence type="predicted"/>
<dbReference type="Proteomes" id="UP000481858">
    <property type="component" value="Unassembled WGS sequence"/>
</dbReference>